<evidence type="ECO:0000313" key="3">
    <source>
        <dbReference type="Proteomes" id="UP001152622"/>
    </source>
</evidence>
<feature type="region of interest" description="Disordered" evidence="1">
    <location>
        <begin position="1"/>
        <end position="48"/>
    </location>
</feature>
<accession>A0A9Q1FFG1</accession>
<sequence length="68" mass="7167">MSVPGIPVLSQRDGRTAGYDHAEATLEHQKRSPSCNSPAFGKDGSSSLERFGERDLAARCYSPAVGGS</sequence>
<gene>
    <name evidence="2" type="ORF">SKAU_G00199040</name>
</gene>
<feature type="compositionally biased region" description="Basic and acidic residues" evidence="1">
    <location>
        <begin position="12"/>
        <end position="30"/>
    </location>
</feature>
<dbReference type="AlphaFoldDB" id="A0A9Q1FFG1"/>
<protein>
    <submittedName>
        <fullName evidence="2">Uncharacterized protein</fullName>
    </submittedName>
</protein>
<reference evidence="2" key="1">
    <citation type="journal article" date="2023" name="Science">
        <title>Genome structures resolve the early diversification of teleost fishes.</title>
        <authorList>
            <person name="Parey E."/>
            <person name="Louis A."/>
            <person name="Montfort J."/>
            <person name="Bouchez O."/>
            <person name="Roques C."/>
            <person name="Iampietro C."/>
            <person name="Lluch J."/>
            <person name="Castinel A."/>
            <person name="Donnadieu C."/>
            <person name="Desvignes T."/>
            <person name="Floi Bucao C."/>
            <person name="Jouanno E."/>
            <person name="Wen M."/>
            <person name="Mejri S."/>
            <person name="Dirks R."/>
            <person name="Jansen H."/>
            <person name="Henkel C."/>
            <person name="Chen W.J."/>
            <person name="Zahm M."/>
            <person name="Cabau C."/>
            <person name="Klopp C."/>
            <person name="Thompson A.W."/>
            <person name="Robinson-Rechavi M."/>
            <person name="Braasch I."/>
            <person name="Lecointre G."/>
            <person name="Bobe J."/>
            <person name="Postlethwait J.H."/>
            <person name="Berthelot C."/>
            <person name="Roest Crollius H."/>
            <person name="Guiguen Y."/>
        </authorList>
    </citation>
    <scope>NUCLEOTIDE SEQUENCE</scope>
    <source>
        <strain evidence="2">WJC10195</strain>
    </source>
</reference>
<keyword evidence="3" id="KW-1185">Reference proteome</keyword>
<comment type="caution">
    <text evidence="2">The sequence shown here is derived from an EMBL/GenBank/DDBJ whole genome shotgun (WGS) entry which is preliminary data.</text>
</comment>
<dbReference type="EMBL" id="JAINUF010000006">
    <property type="protein sequence ID" value="KAJ8357110.1"/>
    <property type="molecule type" value="Genomic_DNA"/>
</dbReference>
<dbReference type="Proteomes" id="UP001152622">
    <property type="component" value="Chromosome 6"/>
</dbReference>
<evidence type="ECO:0000313" key="2">
    <source>
        <dbReference type="EMBL" id="KAJ8357110.1"/>
    </source>
</evidence>
<name>A0A9Q1FFG1_SYNKA</name>
<evidence type="ECO:0000256" key="1">
    <source>
        <dbReference type="SAM" id="MobiDB-lite"/>
    </source>
</evidence>
<organism evidence="2 3">
    <name type="scientific">Synaphobranchus kaupii</name>
    <name type="common">Kaup's arrowtooth eel</name>
    <dbReference type="NCBI Taxonomy" id="118154"/>
    <lineage>
        <taxon>Eukaryota</taxon>
        <taxon>Metazoa</taxon>
        <taxon>Chordata</taxon>
        <taxon>Craniata</taxon>
        <taxon>Vertebrata</taxon>
        <taxon>Euteleostomi</taxon>
        <taxon>Actinopterygii</taxon>
        <taxon>Neopterygii</taxon>
        <taxon>Teleostei</taxon>
        <taxon>Anguilliformes</taxon>
        <taxon>Synaphobranchidae</taxon>
        <taxon>Synaphobranchus</taxon>
    </lineage>
</organism>
<proteinExistence type="predicted"/>